<evidence type="ECO:0000259" key="2">
    <source>
        <dbReference type="SMART" id="SM00849"/>
    </source>
</evidence>
<proteinExistence type="predicted"/>
<dbReference type="SMART" id="SM00849">
    <property type="entry name" value="Lactamase_B"/>
    <property type="match status" value="1"/>
</dbReference>
<dbReference type="SUPFAM" id="SSF56281">
    <property type="entry name" value="Metallo-hydrolase/oxidoreductase"/>
    <property type="match status" value="1"/>
</dbReference>
<evidence type="ECO:0000313" key="3">
    <source>
        <dbReference type="EMBL" id="EZP83477.1"/>
    </source>
</evidence>
<evidence type="ECO:0000313" key="4">
    <source>
        <dbReference type="Proteomes" id="UP000024329"/>
    </source>
</evidence>
<protein>
    <submittedName>
        <fullName evidence="3">Beta-lactamase-like protein</fullName>
    </submittedName>
</protein>
<dbReference type="STRING" id="158500.BES08_04215"/>
<dbReference type="AlphaFoldDB" id="A0A031K4E4"/>
<organism evidence="3 4">
    <name type="scientific">Novosphingobium resinovorum</name>
    <dbReference type="NCBI Taxonomy" id="158500"/>
    <lineage>
        <taxon>Bacteria</taxon>
        <taxon>Pseudomonadati</taxon>
        <taxon>Pseudomonadota</taxon>
        <taxon>Alphaproteobacteria</taxon>
        <taxon>Sphingomonadales</taxon>
        <taxon>Sphingomonadaceae</taxon>
        <taxon>Novosphingobium</taxon>
    </lineage>
</organism>
<dbReference type="RefSeq" id="WP_008828542.1">
    <property type="nucleotide sequence ID" value="NZ_JFYZ01000003.1"/>
</dbReference>
<dbReference type="PANTHER" id="PTHR42663">
    <property type="entry name" value="HYDROLASE C777.06C-RELATED-RELATED"/>
    <property type="match status" value="1"/>
</dbReference>
<feature type="region of interest" description="Disordered" evidence="1">
    <location>
        <begin position="1"/>
        <end position="31"/>
    </location>
</feature>
<dbReference type="Proteomes" id="UP000024329">
    <property type="component" value="Unassembled WGS sequence"/>
</dbReference>
<dbReference type="InterPro" id="IPR001279">
    <property type="entry name" value="Metallo-B-lactamas"/>
</dbReference>
<evidence type="ECO:0000256" key="1">
    <source>
        <dbReference type="SAM" id="MobiDB-lite"/>
    </source>
</evidence>
<dbReference type="Gene3D" id="3.60.15.10">
    <property type="entry name" value="Ribonuclease Z/Hydroxyacylglutathione hydrolase-like"/>
    <property type="match status" value="1"/>
</dbReference>
<dbReference type="eggNOG" id="COG1235">
    <property type="taxonomic scope" value="Bacteria"/>
</dbReference>
<dbReference type="Pfam" id="PF12706">
    <property type="entry name" value="Lactamase_B_2"/>
    <property type="match status" value="1"/>
</dbReference>
<sequence length="260" mass="28472">MKVTVLGSGTSTGVPRLGGENGGADWGLCDPDEPRNRRTRVSILLESDAGARILVDTSTDLRAQLLANDIHRIDAVFWTHDHADHCHGIDDLRPLRYGRAGPIPGYADSETVRRLRQRFGYVFAGQHGYPTLISLENLDTLRLCEGFRIGHTQMPHGGMDSTGFLFDADGKSVGYATDFNQITRGMIDLFYGCDLLIVDCLRREPHPTHAHLAMSLELAEVCRVGTAVLTHLDKSMDYATLSASVPANVQVAYDGLVLTP</sequence>
<comment type="caution">
    <text evidence="3">The sequence shown here is derived from an EMBL/GenBank/DDBJ whole genome shotgun (WGS) entry which is preliminary data.</text>
</comment>
<dbReference type="PANTHER" id="PTHR42663:SF6">
    <property type="entry name" value="HYDROLASE C777.06C-RELATED"/>
    <property type="match status" value="1"/>
</dbReference>
<dbReference type="PATRIC" id="fig|158500.4.peg.1626"/>
<dbReference type="EMBL" id="JFYZ01000003">
    <property type="protein sequence ID" value="EZP83477.1"/>
    <property type="molecule type" value="Genomic_DNA"/>
</dbReference>
<gene>
    <name evidence="3" type="ORF">BV97_01588</name>
</gene>
<accession>A0A031K4E4</accession>
<dbReference type="CDD" id="cd16279">
    <property type="entry name" value="metallo-hydrolase-like_MBL-fold"/>
    <property type="match status" value="1"/>
</dbReference>
<reference evidence="3 4" key="1">
    <citation type="submission" date="2014-03" db="EMBL/GenBank/DDBJ databases">
        <title>Whole genome sequence of Novosphingobium resinovorum KF1.</title>
        <authorList>
            <person name="Gan H.M."/>
            <person name="Gan H.Y."/>
            <person name="Chew T.H."/>
            <person name="Savka M.A."/>
        </authorList>
    </citation>
    <scope>NUCLEOTIDE SEQUENCE [LARGE SCALE GENOMIC DNA]</scope>
    <source>
        <strain evidence="3 4">KF1</strain>
    </source>
</reference>
<feature type="domain" description="Metallo-beta-lactamase" evidence="2">
    <location>
        <begin position="39"/>
        <end position="231"/>
    </location>
</feature>
<name>A0A031K4E4_9SPHN</name>
<dbReference type="InterPro" id="IPR036866">
    <property type="entry name" value="RibonucZ/Hydroxyglut_hydro"/>
</dbReference>